<sequence length="404" mass="45052">MIRVMVWSLVVCVALYGGILRAEAAQSDLITAAAAKAAQAYSASVDEGDQAQMLALFEVKPSALLRFRAKLARGLGRFFFTRDATAAMGLLRNAVKWDPLHAEAWWRLARLQMQLGRSQEADQAFKRAVATARYLGHSSLQFNILGYYGLLLLNLDRLAEAESIGEQALSLARQQEQPTSLFDALYLMGKIKMAQSDLERAEFYLFQALGTAKRADSQQNMAKALLRLGLLAKRHRDYLRARTYLQRAEALARSCGDKSVLNSSIIELDKVRRNLDRASQPTAKRSSAFSPSKAPPSRAAVDRVLDRSGAAGTYLDAELADFHRLRQRVEGLRAQGGKDKQLAQALVRLGRLEQKFELWGSAKSRYQEALSVAQQSGYLDGIEVGQKALIALDKRREARQRRHR</sequence>
<keyword evidence="2" id="KW-0963">Cytoplasm</keyword>
<dbReference type="STRING" id="1434232.MAIT1_01951"/>
<feature type="domain" description="Anaphase-promoting complex subunit 5" evidence="7">
    <location>
        <begin position="191"/>
        <end position="266"/>
    </location>
</feature>
<feature type="compositionally biased region" description="Low complexity" evidence="6">
    <location>
        <begin position="283"/>
        <end position="299"/>
    </location>
</feature>
<dbReference type="Proteomes" id="UP000194003">
    <property type="component" value="Unassembled WGS sequence"/>
</dbReference>
<evidence type="ECO:0000256" key="5">
    <source>
        <dbReference type="ARBA" id="ARBA00038253"/>
    </source>
</evidence>
<accession>A0A1Y2K446</accession>
<dbReference type="RefSeq" id="WP_085444401.1">
    <property type="nucleotide sequence ID" value="NZ_LVJN01000020.1"/>
</dbReference>
<dbReference type="PANTHER" id="PTHR46630:SF1">
    <property type="entry name" value="TETRATRICOPEPTIDE REPEAT PROTEIN 29"/>
    <property type="match status" value="1"/>
</dbReference>
<gene>
    <name evidence="8" type="ORF">MAIT1_01951</name>
</gene>
<dbReference type="Pfam" id="PF12862">
    <property type="entry name" value="ANAPC5"/>
    <property type="match status" value="2"/>
</dbReference>
<dbReference type="GO" id="GO:0005737">
    <property type="term" value="C:cytoplasm"/>
    <property type="evidence" value="ECO:0007669"/>
    <property type="project" value="UniProtKB-SubCell"/>
</dbReference>
<dbReference type="SMART" id="SM00028">
    <property type="entry name" value="TPR"/>
    <property type="match status" value="5"/>
</dbReference>
<evidence type="ECO:0000259" key="7">
    <source>
        <dbReference type="Pfam" id="PF12862"/>
    </source>
</evidence>
<feature type="domain" description="Anaphase-promoting complex subunit 5" evidence="7">
    <location>
        <begin position="338"/>
        <end position="393"/>
    </location>
</feature>
<comment type="similarity">
    <text evidence="5">Belongs to the Rap family.</text>
</comment>
<proteinExistence type="inferred from homology"/>
<dbReference type="AlphaFoldDB" id="A0A1Y2K446"/>
<dbReference type="InterPro" id="IPR026000">
    <property type="entry name" value="Apc5_dom"/>
</dbReference>
<evidence type="ECO:0000256" key="3">
    <source>
        <dbReference type="ARBA" id="ARBA00022737"/>
    </source>
</evidence>
<protein>
    <submittedName>
        <fullName evidence="8">Putative Tetratricopeptide TPR 2 repeat-containing protein</fullName>
    </submittedName>
</protein>
<comment type="caution">
    <text evidence="8">The sequence shown here is derived from an EMBL/GenBank/DDBJ whole genome shotgun (WGS) entry which is preliminary data.</text>
</comment>
<evidence type="ECO:0000256" key="1">
    <source>
        <dbReference type="ARBA" id="ARBA00004496"/>
    </source>
</evidence>
<dbReference type="EMBL" id="LVJN01000020">
    <property type="protein sequence ID" value="OSM01894.1"/>
    <property type="molecule type" value="Genomic_DNA"/>
</dbReference>
<dbReference type="Gene3D" id="1.25.40.10">
    <property type="entry name" value="Tetratricopeptide repeat domain"/>
    <property type="match status" value="2"/>
</dbReference>
<evidence type="ECO:0000313" key="9">
    <source>
        <dbReference type="Proteomes" id="UP000194003"/>
    </source>
</evidence>
<dbReference type="InterPro" id="IPR051476">
    <property type="entry name" value="Bac_ResReg_Asp_Phosphatase"/>
</dbReference>
<dbReference type="PANTHER" id="PTHR46630">
    <property type="entry name" value="TETRATRICOPEPTIDE REPEAT PROTEIN 29"/>
    <property type="match status" value="1"/>
</dbReference>
<organism evidence="8 9">
    <name type="scientific">Magnetofaba australis IT-1</name>
    <dbReference type="NCBI Taxonomy" id="1434232"/>
    <lineage>
        <taxon>Bacteria</taxon>
        <taxon>Pseudomonadati</taxon>
        <taxon>Pseudomonadota</taxon>
        <taxon>Magnetococcia</taxon>
        <taxon>Magnetococcales</taxon>
        <taxon>Magnetococcaceae</taxon>
        <taxon>Magnetofaba</taxon>
    </lineage>
</organism>
<reference evidence="8 9" key="1">
    <citation type="journal article" date="2016" name="BMC Genomics">
        <title>Combined genomic and structural analyses of a cultured magnetotactic bacterium reveals its niche adaptation to a dynamic environment.</title>
        <authorList>
            <person name="Araujo A.C."/>
            <person name="Morillo V."/>
            <person name="Cypriano J."/>
            <person name="Teixeira L.C."/>
            <person name="Leao P."/>
            <person name="Lyra S."/>
            <person name="Almeida L.G."/>
            <person name="Bazylinski D.A."/>
            <person name="Vasconcellos A.T."/>
            <person name="Abreu F."/>
            <person name="Lins U."/>
        </authorList>
    </citation>
    <scope>NUCLEOTIDE SEQUENCE [LARGE SCALE GENOMIC DNA]</scope>
    <source>
        <strain evidence="8 9">IT-1</strain>
    </source>
</reference>
<evidence type="ECO:0000256" key="6">
    <source>
        <dbReference type="SAM" id="MobiDB-lite"/>
    </source>
</evidence>
<evidence type="ECO:0000256" key="2">
    <source>
        <dbReference type="ARBA" id="ARBA00022490"/>
    </source>
</evidence>
<evidence type="ECO:0000313" key="8">
    <source>
        <dbReference type="EMBL" id="OSM01894.1"/>
    </source>
</evidence>
<dbReference type="SUPFAM" id="SSF48452">
    <property type="entry name" value="TPR-like"/>
    <property type="match status" value="1"/>
</dbReference>
<dbReference type="InterPro" id="IPR019734">
    <property type="entry name" value="TPR_rpt"/>
</dbReference>
<dbReference type="Pfam" id="PF14559">
    <property type="entry name" value="TPR_19"/>
    <property type="match status" value="1"/>
</dbReference>
<keyword evidence="4" id="KW-0802">TPR repeat</keyword>
<keyword evidence="3" id="KW-0677">Repeat</keyword>
<name>A0A1Y2K446_9PROT</name>
<feature type="region of interest" description="Disordered" evidence="6">
    <location>
        <begin position="277"/>
        <end position="299"/>
    </location>
</feature>
<evidence type="ECO:0000256" key="4">
    <source>
        <dbReference type="ARBA" id="ARBA00022803"/>
    </source>
</evidence>
<dbReference type="InterPro" id="IPR011990">
    <property type="entry name" value="TPR-like_helical_dom_sf"/>
</dbReference>
<keyword evidence="9" id="KW-1185">Reference proteome</keyword>
<comment type="subcellular location">
    <subcellularLocation>
        <location evidence="1">Cytoplasm</location>
    </subcellularLocation>
</comment>